<dbReference type="NCBIfam" id="TIGR00250">
    <property type="entry name" value="RNAse_H_YqgF"/>
    <property type="match status" value="1"/>
</dbReference>
<evidence type="ECO:0000256" key="5">
    <source>
        <dbReference type="HAMAP-Rule" id="MF_00651"/>
    </source>
</evidence>
<dbReference type="KEGG" id="ccu:Ccur_05110"/>
<name>C7MMU2_CRYCD</name>
<evidence type="ECO:0000313" key="8">
    <source>
        <dbReference type="Proteomes" id="UP000000954"/>
    </source>
</evidence>
<dbReference type="OrthoDB" id="9790539at2"/>
<protein>
    <recommendedName>
        <fullName evidence="5">Putative pre-16S rRNA nuclease</fullName>
        <ecNumber evidence="5">3.1.-.-</ecNumber>
    </recommendedName>
</protein>
<dbReference type="EMBL" id="CP001682">
    <property type="protein sequence ID" value="ACU94232.1"/>
    <property type="molecule type" value="Genomic_DNA"/>
</dbReference>
<dbReference type="GO" id="GO:0004518">
    <property type="term" value="F:nuclease activity"/>
    <property type="evidence" value="ECO:0007669"/>
    <property type="project" value="UniProtKB-KW"/>
</dbReference>
<proteinExistence type="inferred from homology"/>
<evidence type="ECO:0000259" key="6">
    <source>
        <dbReference type="SMART" id="SM00732"/>
    </source>
</evidence>
<dbReference type="GO" id="GO:0005829">
    <property type="term" value="C:cytosol"/>
    <property type="evidence" value="ECO:0007669"/>
    <property type="project" value="TreeGrafter"/>
</dbReference>
<dbReference type="RefSeq" id="WP_012802920.1">
    <property type="nucleotide sequence ID" value="NC_013170.1"/>
</dbReference>
<evidence type="ECO:0000256" key="2">
    <source>
        <dbReference type="ARBA" id="ARBA00022517"/>
    </source>
</evidence>
<comment type="similarity">
    <text evidence="5">Belongs to the YqgF HJR family.</text>
</comment>
<dbReference type="EC" id="3.1.-.-" evidence="5"/>
<dbReference type="SUPFAM" id="SSF53098">
    <property type="entry name" value="Ribonuclease H-like"/>
    <property type="match status" value="1"/>
</dbReference>
<comment type="function">
    <text evidence="5">Could be a nuclease involved in processing of the 5'-end of pre-16S rRNA.</text>
</comment>
<dbReference type="CDD" id="cd16964">
    <property type="entry name" value="YqgF"/>
    <property type="match status" value="1"/>
</dbReference>
<keyword evidence="3 5" id="KW-0540">Nuclease</keyword>
<evidence type="ECO:0000256" key="3">
    <source>
        <dbReference type="ARBA" id="ARBA00022722"/>
    </source>
</evidence>
<keyword evidence="4 5" id="KW-0378">Hydrolase</keyword>
<dbReference type="Pfam" id="PF03652">
    <property type="entry name" value="RuvX"/>
    <property type="match status" value="1"/>
</dbReference>
<dbReference type="InterPro" id="IPR005227">
    <property type="entry name" value="YqgF"/>
</dbReference>
<dbReference type="InterPro" id="IPR037027">
    <property type="entry name" value="YqgF/RNaseH-like_dom_sf"/>
</dbReference>
<dbReference type="PANTHER" id="PTHR33317">
    <property type="entry name" value="POLYNUCLEOTIDYL TRANSFERASE, RIBONUCLEASE H-LIKE SUPERFAMILY PROTEIN"/>
    <property type="match status" value="1"/>
</dbReference>
<sequence>MRVLSLDIGQVRCGIAISDPTGRVASPVCVLPSGEVIGCARSFKRLLDDWQPDLLLAGLPLTLSGSSGGQAQRIRAQAQQIADTSGLPLEFVDERLSSQEAKRMLREEGLTERDMRGKIDMIAASIFLQAWLDRQRAKKR</sequence>
<dbReference type="InterPro" id="IPR006641">
    <property type="entry name" value="YqgF/RNaseH-like_dom"/>
</dbReference>
<dbReference type="AlphaFoldDB" id="C7MMU2"/>
<evidence type="ECO:0000256" key="1">
    <source>
        <dbReference type="ARBA" id="ARBA00022490"/>
    </source>
</evidence>
<comment type="subcellular location">
    <subcellularLocation>
        <location evidence="5">Cytoplasm</location>
    </subcellularLocation>
</comment>
<evidence type="ECO:0000313" key="7">
    <source>
        <dbReference type="EMBL" id="ACU94232.1"/>
    </source>
</evidence>
<dbReference type="PANTHER" id="PTHR33317:SF4">
    <property type="entry name" value="POLYNUCLEOTIDYL TRANSFERASE, RIBONUCLEASE H-LIKE SUPERFAMILY PROTEIN"/>
    <property type="match status" value="1"/>
</dbReference>
<dbReference type="HOGENOM" id="CLU_098240_3_1_11"/>
<dbReference type="STRING" id="469378.Ccur_05110"/>
<dbReference type="SMART" id="SM00732">
    <property type="entry name" value="YqgFc"/>
    <property type="match status" value="1"/>
</dbReference>
<feature type="domain" description="YqgF/RNase H-like" evidence="6">
    <location>
        <begin position="1"/>
        <end position="101"/>
    </location>
</feature>
<keyword evidence="2 5" id="KW-0690">Ribosome biogenesis</keyword>
<dbReference type="InterPro" id="IPR012337">
    <property type="entry name" value="RNaseH-like_sf"/>
</dbReference>
<dbReference type="Proteomes" id="UP000000954">
    <property type="component" value="Chromosome"/>
</dbReference>
<accession>C7MMU2</accession>
<organism evidence="7 8">
    <name type="scientific">Cryptobacterium curtum (strain ATCC 700683 / DSM 15641 / CCUG 43107 / 12-3)</name>
    <dbReference type="NCBI Taxonomy" id="469378"/>
    <lineage>
        <taxon>Bacteria</taxon>
        <taxon>Bacillati</taxon>
        <taxon>Actinomycetota</taxon>
        <taxon>Coriobacteriia</taxon>
        <taxon>Eggerthellales</taxon>
        <taxon>Eggerthellaceae</taxon>
        <taxon>Cryptobacterium</taxon>
    </lineage>
</organism>
<dbReference type="Gene3D" id="3.30.420.140">
    <property type="entry name" value="YqgF/RNase H-like domain"/>
    <property type="match status" value="1"/>
</dbReference>
<dbReference type="GO" id="GO:0016788">
    <property type="term" value="F:hydrolase activity, acting on ester bonds"/>
    <property type="evidence" value="ECO:0007669"/>
    <property type="project" value="UniProtKB-UniRule"/>
</dbReference>
<dbReference type="HAMAP" id="MF_00651">
    <property type="entry name" value="Nuclease_YqgF"/>
    <property type="match status" value="1"/>
</dbReference>
<gene>
    <name evidence="7" type="ordered locus">Ccur_05110</name>
</gene>
<evidence type="ECO:0000256" key="4">
    <source>
        <dbReference type="ARBA" id="ARBA00022801"/>
    </source>
</evidence>
<keyword evidence="1 5" id="KW-0963">Cytoplasm</keyword>
<dbReference type="GO" id="GO:0000967">
    <property type="term" value="P:rRNA 5'-end processing"/>
    <property type="evidence" value="ECO:0007669"/>
    <property type="project" value="UniProtKB-UniRule"/>
</dbReference>
<reference evidence="7 8" key="1">
    <citation type="journal article" date="2009" name="Stand. Genomic Sci.">
        <title>Complete genome sequence of Cryptobacterium curtum type strain (12-3).</title>
        <authorList>
            <person name="Mavrommatis K."/>
            <person name="Pukall R."/>
            <person name="Rohde C."/>
            <person name="Chen F."/>
            <person name="Sims D."/>
            <person name="Brettin T."/>
            <person name="Kuske C."/>
            <person name="Detter J.C."/>
            <person name="Han C."/>
            <person name="Lapidus A."/>
            <person name="Copeland A."/>
            <person name="Glavina Del Rio T."/>
            <person name="Nolan M."/>
            <person name="Lucas S."/>
            <person name="Tice H."/>
            <person name="Cheng J.F."/>
            <person name="Bruce D."/>
            <person name="Goodwin L."/>
            <person name="Pitluck S."/>
            <person name="Ovchinnikova G."/>
            <person name="Pati A."/>
            <person name="Ivanova N."/>
            <person name="Chen A."/>
            <person name="Palaniappan K."/>
            <person name="Chain P."/>
            <person name="D'haeseleer P."/>
            <person name="Goker M."/>
            <person name="Bristow J."/>
            <person name="Eisen J.A."/>
            <person name="Markowitz V."/>
            <person name="Hugenholtz P."/>
            <person name="Rohde M."/>
            <person name="Klenk H.P."/>
            <person name="Kyrpides N.C."/>
        </authorList>
    </citation>
    <scope>NUCLEOTIDE SEQUENCE [LARGE SCALE GENOMIC DNA]</scope>
    <source>
        <strain evidence="8">ATCC 700683 / DSM 15641 / 12-3</strain>
    </source>
</reference>
<keyword evidence="8" id="KW-1185">Reference proteome</keyword>
<dbReference type="eggNOG" id="COG0816">
    <property type="taxonomic scope" value="Bacteria"/>
</dbReference>